<dbReference type="CDD" id="cd02440">
    <property type="entry name" value="AdoMet_MTases"/>
    <property type="match status" value="1"/>
</dbReference>
<dbReference type="InterPro" id="IPR018201">
    <property type="entry name" value="Ketoacyl_synth_AS"/>
</dbReference>
<dbReference type="Pfam" id="PF00698">
    <property type="entry name" value="Acyl_transf_1"/>
    <property type="match status" value="1"/>
</dbReference>
<dbReference type="SUPFAM" id="SSF53901">
    <property type="entry name" value="Thiolase-like"/>
    <property type="match status" value="2"/>
</dbReference>
<dbReference type="Gene3D" id="3.40.47.10">
    <property type="match status" value="1"/>
</dbReference>
<dbReference type="Pfam" id="PF08242">
    <property type="entry name" value="Methyltransf_12"/>
    <property type="match status" value="1"/>
</dbReference>
<dbReference type="InterPro" id="IPR042104">
    <property type="entry name" value="PKS_dehydratase_sf"/>
</dbReference>
<evidence type="ECO:0000313" key="10">
    <source>
        <dbReference type="Proteomes" id="UP001149163"/>
    </source>
</evidence>
<dbReference type="InterPro" id="IPR014031">
    <property type="entry name" value="Ketoacyl_synth_C"/>
</dbReference>
<dbReference type="InterPro" id="IPR016039">
    <property type="entry name" value="Thiolase-like"/>
</dbReference>
<dbReference type="Gene3D" id="3.40.50.150">
    <property type="entry name" value="Vaccinia Virus protein VP39"/>
    <property type="match status" value="1"/>
</dbReference>
<dbReference type="Pfam" id="PF21089">
    <property type="entry name" value="PKS_DH_N"/>
    <property type="match status" value="1"/>
</dbReference>
<evidence type="ECO:0000259" key="7">
    <source>
        <dbReference type="PROSITE" id="PS52004"/>
    </source>
</evidence>
<dbReference type="Gene3D" id="3.40.50.720">
    <property type="entry name" value="NAD(P)-binding Rossmann-like Domain"/>
    <property type="match status" value="2"/>
</dbReference>
<dbReference type="SMART" id="SM00827">
    <property type="entry name" value="PKS_AT"/>
    <property type="match status" value="1"/>
</dbReference>
<dbReference type="GO" id="GO:0032259">
    <property type="term" value="P:methylation"/>
    <property type="evidence" value="ECO:0007669"/>
    <property type="project" value="UniProtKB-KW"/>
</dbReference>
<dbReference type="Proteomes" id="UP001149163">
    <property type="component" value="Unassembled WGS sequence"/>
</dbReference>
<dbReference type="Pfam" id="PF00109">
    <property type="entry name" value="ketoacyl-synt"/>
    <property type="match status" value="1"/>
</dbReference>
<dbReference type="InterPro" id="IPR013154">
    <property type="entry name" value="ADH-like_N"/>
</dbReference>
<dbReference type="InterPro" id="IPR020843">
    <property type="entry name" value="ER"/>
</dbReference>
<evidence type="ECO:0000256" key="4">
    <source>
        <dbReference type="ARBA" id="ARBA00022679"/>
    </source>
</evidence>
<keyword evidence="3" id="KW-0489">Methyltransferase</keyword>
<dbReference type="InterPro" id="IPR016036">
    <property type="entry name" value="Malonyl_transacylase_ACP-bd"/>
</dbReference>
<dbReference type="Pfam" id="PF16197">
    <property type="entry name" value="KAsynt_C_assoc"/>
    <property type="match status" value="1"/>
</dbReference>
<dbReference type="PANTHER" id="PTHR43775:SF49">
    <property type="entry name" value="SYNTHASE, PUTATIVE (JCVI)-RELATED"/>
    <property type="match status" value="1"/>
</dbReference>
<sequence length="2369" mass="261083">MRHGYYLQEDLETVDTSFFDMEGLQPSRMDPQQKMLLHVVWDCLENGGQVDWRGKPIGCFVGTYGGDWEEIEFRDSQNAHNFHMIGHGKFSLANVISYEFHFNGPSMTIETGCSSSMVALNQACQALILRSCSAAIVAGSNLILTPTVAMHGSGLSVFSPSGTSKCFDASADGYGRGEAVNAVCIKLLDDAIRDGDPVRAVIRSSTVNCDGRSPGITTPSAEAQEALIRDAYKRAFISDLSQTAFVECHGTGTLAGDPIECSAIAKTFLDGVYIGSAKANVGHSEGASGLTSLIKAVLSLENRLIPPNIHFHQPNPRIPWKDGHLHVPKTLTAWPKNRKERISVSNFGIGGTNAHVILDSFSPLYSTAATEDEVNQSKPLLLVISAKSQEALLRREESLLKYMKLHPTRLGDLGYTLGTRREHLSHRRFLIKPAGRGSSIMSTKRGIAGRIPELTFVFTGQGAQWAGMGRGLMNCFQSLREDVRFLDSVLQSIERRPSWSIEEVLASADSDRINMPQISQTVCCALQITVVNLLANWGVKPDSVIGHSSGEIAAAYAAGAITAESAIALSYYRGLLVDELGKIGAMAAIGLGRRQVASYLRKAVVIACENSPNSVTLSGESRQVEEVMEKIKSDHPDALCRLLRVNRAYHSESMVSIGKAYETHIRSYITTKHTMIPMFSSMTGQKISNPKQLDSQYWIQNLVSPVLFRGAAEFVMQDNIKPFFLEIGPHSALAAPLRDIFQSLGDAEKEVSYASCLIRGQEQELSLLTAVGELFLAGLPIDLAAINGHGHVLTDFDPYPWEIGKAEWSESRITREWRFRKHAHHELLGSRVVESTPFEPSWRNMLHIDDVPWLWDHQIGGSTVFPCAGYIVMAGEAIRQITGCSKYCLRRLRMNKALTLDDREKAEVLSNFRLVRPTEELGSGWYEFSVASFRRGSWVKHCTGEVRSEASSPASQDIRGLPRAVTPQLWYDNLKARGLEYGPRFRLLQNISAHPIQLSATANLEIEEIGYEVDAPTIDQCLQLVAVAMSNGLSRKCESVGFPVYIHEVFVGKTGPDLFLEATATETPLGVTSGSATAQWGSEVTVKIDGVEFIGFDEGLSQGGDQLCSNLVWAPDVDLLPEGHVLSPPEPAVAIANEPYGPRQQLFDMCIIETARRIASLEPASEHLHKYQQWMITKSAAILDSLNSALSPEDRSFLEVPRNDWSRILAALKWQIDEAMPLSKHFAELSLVVLENCVDIVRGKCQPLGLMMENQALSRLYNTGDSRNYEGFLELLGHSQPDLKIVEIGAGTGATTARALKCFHPNGCNRQYSRYLFTDISSAFFPSAKERFKEHDAIEFAVLDISQAPESQQIEHEGFDLVVASNVLHATSSIQESLKNVKSLLKPGGRVLIEEICSEAQPIDYIMGVLPGWWIGESDNRADAPYISVERWTAELRAAGFEGIQAAAGETEIYMTSIVASLPPLSQDAKKSVVNILSHPEKNRWATNFANRIETFGFSVRWCTISEPPPANQDVISLLDLEEPFLYSLTNYQLTQLQQYLSSCESTRLLWVTRSIQMRCSDPRYGLTLGFARTMRTEYEMDFATVEVEDFDQLAEDSLVEIYQKFQQQRVYRDKTVDHEYSVQQGVVHIPRYHWSDLSKNLLEDASPEASKTLTVEQPGILDSLRWIEHTLPALGADEVEVDVKFVGLNFRDLMVTLGMLKAKNEIGLEGSGVVRRVGCDVEHLREGDRVMFLATPAFSTRIVVPGPLVVAIPAELSLDQAATIGCAYTTAAYCLLNVGRLQKDQSVLIHSAAGGVGIASIMLCQMLGVEIFATVGNKEKARYLTDTFGIRKEHIFDSRSTSFAPNLLKRTRGRGVDLVLNSLAGELLLASWECVAEGGMMVEIGKRDLMGHAMLPMDRFLANRSFVGVDILSLAKSRPQVVRACLNQVSALLAKKSIAPIQPMHTFAGDRITEAFKYMQDGKHMGKIVVQIPEETSHLPMSKAPTHIAFCSDGAYLLIGGLGGLGRAVAQWMVEKGAKYLVFLSRNAGAGDHDRQFIDNLELQGCHSLLIQGDVANFADAKRAVAASCRPIKGMIHMAMLMKDSPFFSMTHEQWTEALRPKVEGVWNLHKVLQSSSLDFFVMFSSVAAAAGSAGQANYTAANTFLGAFARYRQSLGLPASVLDIGWITDIGYVSQRPELLEVMRSKSFIPLREIHLLSAMQLVLCPPRVVDGARSKFLDEHHLSIGLGLLWAQASNDVRCKDARYRHDPAVKVARLESRLIEDSTIKSLLRSVDEDPEILKLAETVDLITREMALLMGPYTVAVKNEDWAAMGEISVDSLVAVEARAWLKRNLGVELGLVDIATAGTVHGVVSLTMAALILKYSVRS</sequence>
<dbReference type="GeneID" id="81425790"/>
<dbReference type="Pfam" id="PF08659">
    <property type="entry name" value="KR"/>
    <property type="match status" value="1"/>
</dbReference>
<dbReference type="SUPFAM" id="SSF51735">
    <property type="entry name" value="NAD(P)-binding Rossmann-fold domains"/>
    <property type="match status" value="2"/>
</dbReference>
<dbReference type="SUPFAM" id="SSF55048">
    <property type="entry name" value="Probable ACP-binding domain of malonyl-CoA ACP transacylase"/>
    <property type="match status" value="1"/>
</dbReference>
<dbReference type="InterPro" id="IPR032821">
    <property type="entry name" value="PKS_assoc"/>
</dbReference>
<evidence type="ECO:0000256" key="5">
    <source>
        <dbReference type="ARBA" id="ARBA00023268"/>
    </source>
</evidence>
<comment type="caution">
    <text evidence="9">The sequence shown here is derived from an EMBL/GenBank/DDBJ whole genome shotgun (WGS) entry which is preliminary data.</text>
</comment>
<dbReference type="RefSeq" id="XP_056545356.1">
    <property type="nucleotide sequence ID" value="XM_056686614.1"/>
</dbReference>
<evidence type="ECO:0000256" key="6">
    <source>
        <dbReference type="PROSITE-ProRule" id="PRU01363"/>
    </source>
</evidence>
<dbReference type="Gene3D" id="3.40.366.10">
    <property type="entry name" value="Malonyl-Coenzyme A Acyl Carrier Protein, domain 2"/>
    <property type="match status" value="1"/>
</dbReference>
<feature type="active site" description="Proton acceptor; for dehydratase activity" evidence="6">
    <location>
        <position position="857"/>
    </location>
</feature>
<name>A0A9W9LQC3_9EURO</name>
<dbReference type="InterPro" id="IPR049552">
    <property type="entry name" value="PKS_DH_N"/>
</dbReference>
<dbReference type="Pfam" id="PF14765">
    <property type="entry name" value="PS-DH"/>
    <property type="match status" value="1"/>
</dbReference>
<reference evidence="9" key="2">
    <citation type="journal article" date="2023" name="IMA Fungus">
        <title>Comparative genomic study of the Penicillium genus elucidates a diverse pangenome and 15 lateral gene transfer events.</title>
        <authorList>
            <person name="Petersen C."/>
            <person name="Sorensen T."/>
            <person name="Nielsen M.R."/>
            <person name="Sondergaard T.E."/>
            <person name="Sorensen J.L."/>
            <person name="Fitzpatrick D.A."/>
            <person name="Frisvad J.C."/>
            <person name="Nielsen K.L."/>
        </authorList>
    </citation>
    <scope>NUCLEOTIDE SEQUENCE</scope>
    <source>
        <strain evidence="9">IBT 26290</strain>
    </source>
</reference>
<dbReference type="InterPro" id="IPR014030">
    <property type="entry name" value="Ketoacyl_synth_N"/>
</dbReference>
<evidence type="ECO:0000256" key="3">
    <source>
        <dbReference type="ARBA" id="ARBA00022603"/>
    </source>
</evidence>
<dbReference type="GO" id="GO:0006633">
    <property type="term" value="P:fatty acid biosynthetic process"/>
    <property type="evidence" value="ECO:0007669"/>
    <property type="project" value="InterPro"/>
</dbReference>
<evidence type="ECO:0000256" key="2">
    <source>
        <dbReference type="ARBA" id="ARBA00022553"/>
    </source>
</evidence>
<dbReference type="PROSITE" id="PS00606">
    <property type="entry name" value="KS3_1"/>
    <property type="match status" value="1"/>
</dbReference>
<dbReference type="InterPro" id="IPR050091">
    <property type="entry name" value="PKS_NRPS_Biosynth_Enz"/>
</dbReference>
<dbReference type="FunFam" id="3.40.50.720:FF:000209">
    <property type="entry name" value="Polyketide synthase Pks12"/>
    <property type="match status" value="1"/>
</dbReference>
<keyword evidence="4" id="KW-0808">Transferase</keyword>
<dbReference type="CDD" id="cd00833">
    <property type="entry name" value="PKS"/>
    <property type="match status" value="1"/>
</dbReference>
<dbReference type="Pfam" id="PF08240">
    <property type="entry name" value="ADH_N"/>
    <property type="match status" value="1"/>
</dbReference>
<dbReference type="GO" id="GO:0004315">
    <property type="term" value="F:3-oxoacyl-[acyl-carrier-protein] synthase activity"/>
    <property type="evidence" value="ECO:0007669"/>
    <property type="project" value="InterPro"/>
</dbReference>
<accession>A0A9W9LQC3</accession>
<dbReference type="InterPro" id="IPR036291">
    <property type="entry name" value="NAD(P)-bd_dom_sf"/>
</dbReference>
<dbReference type="PROSITE" id="PS52004">
    <property type="entry name" value="KS3_2"/>
    <property type="match status" value="1"/>
</dbReference>
<keyword evidence="5" id="KW-0511">Multifunctional enzyme</keyword>
<dbReference type="InterPro" id="IPR011032">
    <property type="entry name" value="GroES-like_sf"/>
</dbReference>
<feature type="domain" description="Ketosynthase family 3 (KS3)" evidence="7">
    <location>
        <begin position="1"/>
        <end position="360"/>
    </location>
</feature>
<dbReference type="SUPFAM" id="SSF50129">
    <property type="entry name" value="GroES-like"/>
    <property type="match status" value="1"/>
</dbReference>
<dbReference type="EMBL" id="JAPQKN010000002">
    <property type="protein sequence ID" value="KAJ5168895.1"/>
    <property type="molecule type" value="Genomic_DNA"/>
</dbReference>
<proteinExistence type="predicted"/>
<evidence type="ECO:0000313" key="9">
    <source>
        <dbReference type="EMBL" id="KAJ5168895.1"/>
    </source>
</evidence>
<dbReference type="Gene3D" id="3.10.129.110">
    <property type="entry name" value="Polyketide synthase dehydratase"/>
    <property type="match status" value="1"/>
</dbReference>
<dbReference type="InterPro" id="IPR049551">
    <property type="entry name" value="PKS_DH_C"/>
</dbReference>
<dbReference type="InterPro" id="IPR057326">
    <property type="entry name" value="KR_dom"/>
</dbReference>
<dbReference type="InterPro" id="IPR029063">
    <property type="entry name" value="SAM-dependent_MTases_sf"/>
</dbReference>
<keyword evidence="1" id="KW-0596">Phosphopantetheine</keyword>
<dbReference type="InterPro" id="IPR014043">
    <property type="entry name" value="Acyl_transferase_dom"/>
</dbReference>
<evidence type="ECO:0000259" key="8">
    <source>
        <dbReference type="PROSITE" id="PS52019"/>
    </source>
</evidence>
<dbReference type="Pfam" id="PF02801">
    <property type="entry name" value="Ketoacyl-synt_C"/>
    <property type="match status" value="1"/>
</dbReference>
<protein>
    <recommendedName>
        <fullName evidence="11">Polyketide synthase</fullName>
    </recommendedName>
</protein>
<dbReference type="SMART" id="SM00829">
    <property type="entry name" value="PKS_ER"/>
    <property type="match status" value="1"/>
</dbReference>
<keyword evidence="2" id="KW-0597">Phosphoprotein</keyword>
<feature type="domain" description="PKS/mFAS DH" evidence="8">
    <location>
        <begin position="825"/>
        <end position="1102"/>
    </location>
</feature>
<dbReference type="SMART" id="SM00826">
    <property type="entry name" value="PKS_DH"/>
    <property type="match status" value="1"/>
</dbReference>
<dbReference type="PANTHER" id="PTHR43775">
    <property type="entry name" value="FATTY ACID SYNTHASE"/>
    <property type="match status" value="1"/>
</dbReference>
<dbReference type="InterPro" id="IPR013217">
    <property type="entry name" value="Methyltransf_12"/>
</dbReference>
<dbReference type="InterPro" id="IPR016035">
    <property type="entry name" value="Acyl_Trfase/lysoPLipase"/>
</dbReference>
<dbReference type="SMART" id="SM00822">
    <property type="entry name" value="PKS_KR"/>
    <property type="match status" value="1"/>
</dbReference>
<dbReference type="InterPro" id="IPR013968">
    <property type="entry name" value="PKS_KR"/>
</dbReference>
<dbReference type="SUPFAM" id="SSF52151">
    <property type="entry name" value="FabD/lysophospholipase-like"/>
    <property type="match status" value="1"/>
</dbReference>
<dbReference type="GO" id="GO:0044550">
    <property type="term" value="P:secondary metabolite biosynthetic process"/>
    <property type="evidence" value="ECO:0007669"/>
    <property type="project" value="TreeGrafter"/>
</dbReference>
<dbReference type="InterPro" id="IPR020841">
    <property type="entry name" value="PKS_Beta-ketoAc_synthase_dom"/>
</dbReference>
<dbReference type="SUPFAM" id="SSF53335">
    <property type="entry name" value="S-adenosyl-L-methionine-dependent methyltransferases"/>
    <property type="match status" value="1"/>
</dbReference>
<feature type="active site" description="Proton donor; for dehydratase activity" evidence="6">
    <location>
        <position position="1019"/>
    </location>
</feature>
<dbReference type="Gene3D" id="3.90.180.10">
    <property type="entry name" value="Medium-chain alcohol dehydrogenases, catalytic domain"/>
    <property type="match status" value="1"/>
</dbReference>
<dbReference type="Pfam" id="PF13602">
    <property type="entry name" value="ADH_zinc_N_2"/>
    <property type="match status" value="1"/>
</dbReference>
<dbReference type="InterPro" id="IPR001227">
    <property type="entry name" value="Ac_transferase_dom_sf"/>
</dbReference>
<dbReference type="GO" id="GO:1901336">
    <property type="term" value="P:lactone biosynthetic process"/>
    <property type="evidence" value="ECO:0007669"/>
    <property type="project" value="UniProtKB-ARBA"/>
</dbReference>
<dbReference type="CDD" id="cd05195">
    <property type="entry name" value="enoyl_red"/>
    <property type="match status" value="1"/>
</dbReference>
<dbReference type="GO" id="GO:0004312">
    <property type="term" value="F:fatty acid synthase activity"/>
    <property type="evidence" value="ECO:0007669"/>
    <property type="project" value="TreeGrafter"/>
</dbReference>
<dbReference type="InterPro" id="IPR020807">
    <property type="entry name" value="PKS_DH"/>
</dbReference>
<dbReference type="SMART" id="SM00825">
    <property type="entry name" value="PKS_KS"/>
    <property type="match status" value="1"/>
</dbReference>
<evidence type="ECO:0000256" key="1">
    <source>
        <dbReference type="ARBA" id="ARBA00022450"/>
    </source>
</evidence>
<dbReference type="GO" id="GO:0008168">
    <property type="term" value="F:methyltransferase activity"/>
    <property type="evidence" value="ECO:0007669"/>
    <property type="project" value="UniProtKB-KW"/>
</dbReference>
<keyword evidence="10" id="KW-1185">Reference proteome</keyword>
<dbReference type="PROSITE" id="PS52019">
    <property type="entry name" value="PKS_MFAS_DH"/>
    <property type="match status" value="1"/>
</dbReference>
<dbReference type="GO" id="GO:0016491">
    <property type="term" value="F:oxidoreductase activity"/>
    <property type="evidence" value="ECO:0007669"/>
    <property type="project" value="InterPro"/>
</dbReference>
<dbReference type="InterPro" id="IPR049900">
    <property type="entry name" value="PKS_mFAS_DH"/>
</dbReference>
<reference evidence="9" key="1">
    <citation type="submission" date="2022-11" db="EMBL/GenBank/DDBJ databases">
        <authorList>
            <person name="Petersen C."/>
        </authorList>
    </citation>
    <scope>NUCLEOTIDE SEQUENCE</scope>
    <source>
        <strain evidence="9">IBT 26290</strain>
    </source>
</reference>
<evidence type="ECO:0008006" key="11">
    <source>
        <dbReference type="Google" id="ProtNLM"/>
    </source>
</evidence>
<dbReference type="OrthoDB" id="329835at2759"/>
<gene>
    <name evidence="9" type="ORF">N7482_004489</name>
</gene>
<feature type="region of interest" description="N-terminal hotdog fold" evidence="6">
    <location>
        <begin position="825"/>
        <end position="953"/>
    </location>
</feature>
<feature type="region of interest" description="C-terminal hotdog fold" evidence="6">
    <location>
        <begin position="962"/>
        <end position="1102"/>
    </location>
</feature>
<organism evidence="9 10">
    <name type="scientific">Penicillium canariense</name>
    <dbReference type="NCBI Taxonomy" id="189055"/>
    <lineage>
        <taxon>Eukaryota</taxon>
        <taxon>Fungi</taxon>
        <taxon>Dikarya</taxon>
        <taxon>Ascomycota</taxon>
        <taxon>Pezizomycotina</taxon>
        <taxon>Eurotiomycetes</taxon>
        <taxon>Eurotiomycetidae</taxon>
        <taxon>Eurotiales</taxon>
        <taxon>Aspergillaceae</taxon>
        <taxon>Penicillium</taxon>
    </lineage>
</organism>